<feature type="transmembrane region" description="Helical" evidence="1">
    <location>
        <begin position="59"/>
        <end position="83"/>
    </location>
</feature>
<feature type="transmembrane region" description="Helical" evidence="1">
    <location>
        <begin position="120"/>
        <end position="141"/>
    </location>
</feature>
<keyword evidence="1" id="KW-0812">Transmembrane</keyword>
<evidence type="ECO:0000313" key="3">
    <source>
        <dbReference type="Proteomes" id="UP000597762"/>
    </source>
</evidence>
<comment type="caution">
    <text evidence="2">The sequence shown here is derived from an EMBL/GenBank/DDBJ whole genome shotgun (WGS) entry which is preliminary data.</text>
</comment>
<feature type="transmembrane region" description="Helical" evidence="1">
    <location>
        <begin position="216"/>
        <end position="235"/>
    </location>
</feature>
<name>A0A812AUT2_ACAPH</name>
<dbReference type="EMBL" id="CAHIKZ030000167">
    <property type="protein sequence ID" value="CAE1157075.1"/>
    <property type="molecule type" value="Genomic_DNA"/>
</dbReference>
<feature type="transmembrane region" description="Helical" evidence="1">
    <location>
        <begin position="9"/>
        <end position="28"/>
    </location>
</feature>
<dbReference type="AlphaFoldDB" id="A0A812AUT2"/>
<protein>
    <submittedName>
        <fullName evidence="2">Uncharacterized protein</fullName>
    </submittedName>
</protein>
<feature type="transmembrane region" description="Helical" evidence="1">
    <location>
        <begin position="183"/>
        <end position="204"/>
    </location>
</feature>
<feature type="transmembrane region" description="Helical" evidence="1">
    <location>
        <begin position="89"/>
        <end position="108"/>
    </location>
</feature>
<evidence type="ECO:0000256" key="1">
    <source>
        <dbReference type="SAM" id="Phobius"/>
    </source>
</evidence>
<evidence type="ECO:0000313" key="2">
    <source>
        <dbReference type="EMBL" id="CAE1157075.1"/>
    </source>
</evidence>
<organism evidence="2 3">
    <name type="scientific">Acanthosepion pharaonis</name>
    <name type="common">Pharaoh cuttlefish</name>
    <name type="synonym">Sepia pharaonis</name>
    <dbReference type="NCBI Taxonomy" id="158019"/>
    <lineage>
        <taxon>Eukaryota</taxon>
        <taxon>Metazoa</taxon>
        <taxon>Spiralia</taxon>
        <taxon>Lophotrochozoa</taxon>
        <taxon>Mollusca</taxon>
        <taxon>Cephalopoda</taxon>
        <taxon>Coleoidea</taxon>
        <taxon>Decapodiformes</taxon>
        <taxon>Sepiida</taxon>
        <taxon>Sepiina</taxon>
        <taxon>Sepiidae</taxon>
        <taxon>Acanthosepion</taxon>
    </lineage>
</organism>
<proteinExistence type="predicted"/>
<keyword evidence="1" id="KW-0472">Membrane</keyword>
<feature type="transmembrane region" description="Helical" evidence="1">
    <location>
        <begin position="147"/>
        <end position="171"/>
    </location>
</feature>
<accession>A0A812AUT2</accession>
<sequence length="248" mass="29488">MNKYLNKKFSVSVSFFISFFSFLLRPIYHSNYKLISFTLSFSFSLSLFVTITPLFISHYLFFSLFISFYSLLSLIFFLLYLFILLRFPFFFSDSAFFFLLVLTSLNFPFPFNYFFFFTRLFLFVFFFFYFCSPLSIFPFFLSSSFPAFYLSLLLSVQNAYLFPLCFILYSFTSSFSFAFLSHFINFSHPACLLSLMIFIIPLLTFSTKFTTKHLSFYLSIYLSIFPLTLTPLNAVDPIFRYIFLIIPV</sequence>
<reference evidence="2" key="1">
    <citation type="submission" date="2021-01" db="EMBL/GenBank/DDBJ databases">
        <authorList>
            <person name="Li R."/>
            <person name="Bekaert M."/>
        </authorList>
    </citation>
    <scope>NUCLEOTIDE SEQUENCE</scope>
    <source>
        <strain evidence="2">Farmed</strain>
    </source>
</reference>
<feature type="transmembrane region" description="Helical" evidence="1">
    <location>
        <begin position="34"/>
        <end position="52"/>
    </location>
</feature>
<keyword evidence="1" id="KW-1133">Transmembrane helix</keyword>
<dbReference type="Proteomes" id="UP000597762">
    <property type="component" value="Unassembled WGS sequence"/>
</dbReference>
<keyword evidence="3" id="KW-1185">Reference proteome</keyword>
<gene>
    <name evidence="2" type="ORF">SPHA_5009</name>
</gene>